<dbReference type="PANTHER" id="PTHR42878">
    <property type="entry name" value="TWO-COMPONENT HISTIDINE KINASE"/>
    <property type="match status" value="1"/>
</dbReference>
<evidence type="ECO:0000259" key="8">
    <source>
        <dbReference type="PROSITE" id="PS50113"/>
    </source>
</evidence>
<dbReference type="EC" id="2.7.13.3" evidence="2"/>
<gene>
    <name evidence="9" type="ORF">SAMN05444354_101180</name>
</gene>
<dbReference type="SMART" id="SM00388">
    <property type="entry name" value="HisKA"/>
    <property type="match status" value="1"/>
</dbReference>
<dbReference type="PANTHER" id="PTHR42878:SF15">
    <property type="entry name" value="BACTERIOPHYTOCHROME"/>
    <property type="match status" value="1"/>
</dbReference>
<sequence length="823" mass="91148">MAMPGKAAASSVAEVFPDGGEVGALCRVKDWSAHPLGPVERWPQSLKTAVSIMLGSRFPMVILWGPELFQLYNDAYRLLMGAKHPGGLGQSNRECWPEVWHINETIYPRVFQGETVSFEERMYPLAPRGYPEEYYLTLCYHPTRDESGAVGGVFVTVFDVTQEVRARMERDRALAEARAERERLYEVFMQAPAIIAVLEGPEHTFTVSNPLYQQLTGQRPLLGKPVREALPEVVGQGFPELLDNVRGTGKPFVAHDALVKLDRKGNGVVEDVYLDFVYQPLKDSGGSVFGIMAHAVDTTEQVLARRRVEGLAAERAAMLSHIAEAVLTFDTKGRITFLNAMARALYPGLQVGELFAAREHHQERLDGTPFPPEALPSIRAGRGERVLNEEWSIYDTEGHKLRVQGSAIPVHDEGGILLGVVLTIRDITQQYRLEQQLHLERNRLTQVFMQAPAAIMVARGPAHLIQVANPRYAEVSGNRPLVGKTIAEAFPDLAGQGLFELYDQVLATKEPYIGNEVPVRVERFGRVDEAYFNFVYQPLIDENGDAFGVMTHAVEVTDVVRARQQAEERARELVRLTQALEQSNRELDQFAYVASHDLKAPLRGIANLSGWLEEELAASLTPEAREYLKLLHGRVHRMEALIDGILAYSRAGKTRDAAVAVDTVALIKEVVELLAPAPHVQLEVQPGAPTLIAERVKLQQVLLNLLSNAIKFTSLSRPDPRIQLTWRDVGDAYEFAIADNGAGIAPEYHERIWGIFQTLESRDKIEGTGIGLSVVKKIVETRGGRVWVESTPGNGATFRFIWPKAASSEQGKGASLPGGHEGT</sequence>
<dbReference type="InterPro" id="IPR035965">
    <property type="entry name" value="PAS-like_dom_sf"/>
</dbReference>
<dbReference type="PROSITE" id="PS50113">
    <property type="entry name" value="PAC"/>
    <property type="match status" value="1"/>
</dbReference>
<dbReference type="AlphaFoldDB" id="A0A1H7FSI1"/>
<dbReference type="SUPFAM" id="SSF47384">
    <property type="entry name" value="Homodimeric domain of signal transducing histidine kinase"/>
    <property type="match status" value="1"/>
</dbReference>
<evidence type="ECO:0000259" key="7">
    <source>
        <dbReference type="PROSITE" id="PS50109"/>
    </source>
</evidence>
<comment type="catalytic activity">
    <reaction evidence="1">
        <text>ATP + protein L-histidine = ADP + protein N-phospho-L-histidine.</text>
        <dbReference type="EC" id="2.7.13.3"/>
    </reaction>
</comment>
<name>A0A1H7FSI1_STIAU</name>
<dbReference type="InterPro" id="IPR003594">
    <property type="entry name" value="HATPase_dom"/>
</dbReference>
<evidence type="ECO:0000256" key="4">
    <source>
        <dbReference type="ARBA" id="ARBA00022679"/>
    </source>
</evidence>
<keyword evidence="6" id="KW-0472">Membrane</keyword>
<dbReference type="CDD" id="cd00130">
    <property type="entry name" value="PAS"/>
    <property type="match status" value="1"/>
</dbReference>
<dbReference type="InterPro" id="IPR003661">
    <property type="entry name" value="HisK_dim/P_dom"/>
</dbReference>
<dbReference type="Gene3D" id="3.30.565.10">
    <property type="entry name" value="Histidine kinase-like ATPase, C-terminal domain"/>
    <property type="match status" value="1"/>
</dbReference>
<dbReference type="GO" id="GO:0007234">
    <property type="term" value="P:osmosensory signaling via phosphorelay pathway"/>
    <property type="evidence" value="ECO:0007669"/>
    <property type="project" value="TreeGrafter"/>
</dbReference>
<dbReference type="InterPro" id="IPR001610">
    <property type="entry name" value="PAC"/>
</dbReference>
<dbReference type="SMART" id="SM00387">
    <property type="entry name" value="HATPase_c"/>
    <property type="match status" value="1"/>
</dbReference>
<dbReference type="SMART" id="SM00091">
    <property type="entry name" value="PAS"/>
    <property type="match status" value="3"/>
</dbReference>
<dbReference type="Gene3D" id="1.10.287.130">
    <property type="match status" value="1"/>
</dbReference>
<evidence type="ECO:0000256" key="2">
    <source>
        <dbReference type="ARBA" id="ARBA00012438"/>
    </source>
</evidence>
<feature type="domain" description="Histidine kinase" evidence="7">
    <location>
        <begin position="593"/>
        <end position="806"/>
    </location>
</feature>
<evidence type="ECO:0000256" key="3">
    <source>
        <dbReference type="ARBA" id="ARBA00022553"/>
    </source>
</evidence>
<dbReference type="InterPro" id="IPR000014">
    <property type="entry name" value="PAS"/>
</dbReference>
<protein>
    <recommendedName>
        <fullName evidence="2">histidine kinase</fullName>
        <ecNumber evidence="2">2.7.13.3</ecNumber>
    </recommendedName>
</protein>
<dbReference type="CDD" id="cd00082">
    <property type="entry name" value="HisKA"/>
    <property type="match status" value="1"/>
</dbReference>
<dbReference type="SUPFAM" id="SSF55785">
    <property type="entry name" value="PYP-like sensor domain (PAS domain)"/>
    <property type="match status" value="3"/>
</dbReference>
<dbReference type="Gene3D" id="3.30.450.20">
    <property type="entry name" value="PAS domain"/>
    <property type="match status" value="4"/>
</dbReference>
<proteinExistence type="predicted"/>
<organism evidence="9 10">
    <name type="scientific">Stigmatella aurantiaca</name>
    <dbReference type="NCBI Taxonomy" id="41"/>
    <lineage>
        <taxon>Bacteria</taxon>
        <taxon>Pseudomonadati</taxon>
        <taxon>Myxococcota</taxon>
        <taxon>Myxococcia</taxon>
        <taxon>Myxococcales</taxon>
        <taxon>Cystobacterineae</taxon>
        <taxon>Archangiaceae</taxon>
        <taxon>Stigmatella</taxon>
    </lineage>
</organism>
<dbReference type="GO" id="GO:0000155">
    <property type="term" value="F:phosphorelay sensor kinase activity"/>
    <property type="evidence" value="ECO:0007669"/>
    <property type="project" value="InterPro"/>
</dbReference>
<dbReference type="GO" id="GO:0016020">
    <property type="term" value="C:membrane"/>
    <property type="evidence" value="ECO:0007669"/>
    <property type="project" value="UniProtKB-SubCell"/>
</dbReference>
<dbReference type="SUPFAM" id="SSF55874">
    <property type="entry name" value="ATPase domain of HSP90 chaperone/DNA topoisomerase II/histidine kinase"/>
    <property type="match status" value="1"/>
</dbReference>
<evidence type="ECO:0000313" key="9">
    <source>
        <dbReference type="EMBL" id="SEK28177.1"/>
    </source>
</evidence>
<keyword evidence="4" id="KW-0808">Transferase</keyword>
<reference evidence="10" key="1">
    <citation type="submission" date="2016-10" db="EMBL/GenBank/DDBJ databases">
        <authorList>
            <person name="Varghese N."/>
            <person name="Submissions S."/>
        </authorList>
    </citation>
    <scope>NUCLEOTIDE SEQUENCE [LARGE SCALE GENOMIC DNA]</scope>
    <source>
        <strain evidence="10">DSM 17044</strain>
    </source>
</reference>
<dbReference type="Proteomes" id="UP000182719">
    <property type="component" value="Unassembled WGS sequence"/>
</dbReference>
<dbReference type="Pfam" id="PF02518">
    <property type="entry name" value="HATPase_c"/>
    <property type="match status" value="1"/>
</dbReference>
<evidence type="ECO:0000256" key="1">
    <source>
        <dbReference type="ARBA" id="ARBA00000085"/>
    </source>
</evidence>
<dbReference type="InterPro" id="IPR013656">
    <property type="entry name" value="PAS_4"/>
</dbReference>
<dbReference type="Pfam" id="PF00512">
    <property type="entry name" value="HisKA"/>
    <property type="match status" value="1"/>
</dbReference>
<dbReference type="RefSeq" id="WP_075004482.1">
    <property type="nucleotide sequence ID" value="NZ_FOAP01000001.1"/>
</dbReference>
<dbReference type="InterPro" id="IPR036890">
    <property type="entry name" value="HATPase_C_sf"/>
</dbReference>
<feature type="domain" description="PAC" evidence="8">
    <location>
        <begin position="387"/>
        <end position="439"/>
    </location>
</feature>
<evidence type="ECO:0000256" key="6">
    <source>
        <dbReference type="ARBA" id="ARBA00023136"/>
    </source>
</evidence>
<dbReference type="InterPro" id="IPR005467">
    <property type="entry name" value="His_kinase_dom"/>
</dbReference>
<dbReference type="GO" id="GO:0030295">
    <property type="term" value="F:protein kinase activator activity"/>
    <property type="evidence" value="ECO:0007669"/>
    <property type="project" value="TreeGrafter"/>
</dbReference>
<accession>A0A1H7FSI1</accession>
<dbReference type="Pfam" id="PF08448">
    <property type="entry name" value="PAS_4"/>
    <property type="match status" value="3"/>
</dbReference>
<keyword evidence="5" id="KW-0418">Kinase</keyword>
<keyword evidence="10" id="KW-1185">Reference proteome</keyword>
<dbReference type="SMART" id="SM00086">
    <property type="entry name" value="PAC"/>
    <property type="match status" value="2"/>
</dbReference>
<dbReference type="InterPro" id="IPR050351">
    <property type="entry name" value="BphY/WalK/GraS-like"/>
</dbReference>
<dbReference type="InterPro" id="IPR000700">
    <property type="entry name" value="PAS-assoc_C"/>
</dbReference>
<evidence type="ECO:0000256" key="5">
    <source>
        <dbReference type="ARBA" id="ARBA00022777"/>
    </source>
</evidence>
<dbReference type="PRINTS" id="PR00344">
    <property type="entry name" value="BCTRLSENSOR"/>
</dbReference>
<dbReference type="Pfam" id="PF13426">
    <property type="entry name" value="PAS_9"/>
    <property type="match status" value="1"/>
</dbReference>
<dbReference type="InterPro" id="IPR036097">
    <property type="entry name" value="HisK_dim/P_sf"/>
</dbReference>
<keyword evidence="3" id="KW-0597">Phosphoprotein</keyword>
<dbReference type="PROSITE" id="PS50109">
    <property type="entry name" value="HIS_KIN"/>
    <property type="match status" value="1"/>
</dbReference>
<evidence type="ECO:0000313" key="10">
    <source>
        <dbReference type="Proteomes" id="UP000182719"/>
    </source>
</evidence>
<dbReference type="InterPro" id="IPR004358">
    <property type="entry name" value="Sig_transdc_His_kin-like_C"/>
</dbReference>
<dbReference type="GO" id="GO:0000156">
    <property type="term" value="F:phosphorelay response regulator activity"/>
    <property type="evidence" value="ECO:0007669"/>
    <property type="project" value="TreeGrafter"/>
</dbReference>
<dbReference type="EMBL" id="FOAP01000001">
    <property type="protein sequence ID" value="SEK28177.1"/>
    <property type="molecule type" value="Genomic_DNA"/>
</dbReference>